<dbReference type="Proteomes" id="UP000054903">
    <property type="component" value="Unassembled WGS sequence"/>
</dbReference>
<dbReference type="AlphaFoldDB" id="A0A158CMK2"/>
<reference evidence="1" key="1">
    <citation type="submission" date="2016-01" db="EMBL/GenBank/DDBJ databases">
        <authorList>
            <person name="Peeters C."/>
        </authorList>
    </citation>
    <scope>NUCLEOTIDE SEQUENCE</scope>
    <source>
        <strain evidence="1">LMG 29320</strain>
    </source>
</reference>
<evidence type="ECO:0008006" key="3">
    <source>
        <dbReference type="Google" id="ProtNLM"/>
    </source>
</evidence>
<keyword evidence="2" id="KW-1185">Reference proteome</keyword>
<dbReference type="Pfam" id="PF11746">
    <property type="entry name" value="DUF3303"/>
    <property type="match status" value="1"/>
</dbReference>
<comment type="caution">
    <text evidence="1">The sequence shown here is derived from an EMBL/GenBank/DDBJ whole genome shotgun (WGS) entry which is preliminary data.</text>
</comment>
<name>A0A158CMK2_9BURK</name>
<proteinExistence type="predicted"/>
<dbReference type="RefSeq" id="WP_061136431.1">
    <property type="nucleotide sequence ID" value="NZ_FCNX02000011.1"/>
</dbReference>
<dbReference type="OrthoDB" id="9801877at2"/>
<dbReference type="InterPro" id="IPR021734">
    <property type="entry name" value="DUF3303"/>
</dbReference>
<organism evidence="1 2">
    <name type="scientific">Caballeronia fortuita</name>
    <dbReference type="NCBI Taxonomy" id="1777138"/>
    <lineage>
        <taxon>Bacteria</taxon>
        <taxon>Pseudomonadati</taxon>
        <taxon>Pseudomonadota</taxon>
        <taxon>Betaproteobacteria</taxon>
        <taxon>Burkholderiales</taxon>
        <taxon>Burkholderiaceae</taxon>
        <taxon>Caballeronia</taxon>
    </lineage>
</organism>
<gene>
    <name evidence="1" type="ORF">AWB77_04294</name>
</gene>
<evidence type="ECO:0000313" key="1">
    <source>
        <dbReference type="EMBL" id="SAK83521.1"/>
    </source>
</evidence>
<evidence type="ECO:0000313" key="2">
    <source>
        <dbReference type="Proteomes" id="UP000054903"/>
    </source>
</evidence>
<accession>A0A158CMK2</accession>
<protein>
    <recommendedName>
        <fullName evidence="3">DUF3303 domain-containing protein</fullName>
    </recommendedName>
</protein>
<dbReference type="EMBL" id="FCNX02000011">
    <property type="protein sequence ID" value="SAK83521.1"/>
    <property type="molecule type" value="Genomic_DNA"/>
</dbReference>
<sequence>MKFMMTFSWAPDTETRAEAIARFQNNDGVPPDGVTFLGRWTSADLSCGFGLFDTDDPKKLAQFAYAWNDLMQLRLVPVLDDEALASVFAKV</sequence>